<dbReference type="Proteomes" id="UP000283841">
    <property type="component" value="Unassembled WGS sequence"/>
</dbReference>
<evidence type="ECO:0000313" key="2">
    <source>
        <dbReference type="EMBL" id="RWQ97095.1"/>
    </source>
</evidence>
<comment type="caution">
    <text evidence="2">The sequence shown here is derived from an EMBL/GenBank/DDBJ whole genome shotgun (WGS) entry which is preliminary data.</text>
</comment>
<evidence type="ECO:0000313" key="3">
    <source>
        <dbReference type="Proteomes" id="UP000283841"/>
    </source>
</evidence>
<gene>
    <name evidence="2" type="ORF">C8Q69DRAFT_443499</name>
</gene>
<protein>
    <submittedName>
        <fullName evidence="2">Uncharacterized protein</fullName>
    </submittedName>
</protein>
<accession>A0A443HZ25</accession>
<feature type="region of interest" description="Disordered" evidence="1">
    <location>
        <begin position="241"/>
        <end position="281"/>
    </location>
</feature>
<name>A0A443HZ25_BYSSP</name>
<reference evidence="2 3" key="1">
    <citation type="journal article" date="2018" name="Front. Microbiol.">
        <title>Genomic and genetic insights into a cosmopolitan fungus, Paecilomyces variotii (Eurotiales).</title>
        <authorList>
            <person name="Urquhart A.S."/>
            <person name="Mondo S.J."/>
            <person name="Makela M.R."/>
            <person name="Hane J.K."/>
            <person name="Wiebenga A."/>
            <person name="He G."/>
            <person name="Mihaltcheva S."/>
            <person name="Pangilinan J."/>
            <person name="Lipzen A."/>
            <person name="Barry K."/>
            <person name="de Vries R.P."/>
            <person name="Grigoriev I.V."/>
            <person name="Idnurm A."/>
        </authorList>
    </citation>
    <scope>NUCLEOTIDE SEQUENCE [LARGE SCALE GENOMIC DNA]</scope>
    <source>
        <strain evidence="2 3">CBS 101075</strain>
    </source>
</reference>
<evidence type="ECO:0000256" key="1">
    <source>
        <dbReference type="SAM" id="MobiDB-lite"/>
    </source>
</evidence>
<dbReference type="GeneID" id="39598194"/>
<dbReference type="EMBL" id="RCNU01000003">
    <property type="protein sequence ID" value="RWQ97095.1"/>
    <property type="molecule type" value="Genomic_DNA"/>
</dbReference>
<sequence>MADSFTLPIDETPNPAPLDLILSNEATITASISMTLEQSPRGLAEDRPPPLSAEPGPQIDYKLLQAVLSRTRGLLAPEDLEAISKLISIRKKYWMALSGYTQIHRQIQDIWVQRQRLVDQVESIKLAAARWLSTFAAQMQSPRFRGIRPEDVRNAYKAKVQALLRQNANSQLLNAKEARDAIGRYYIYAKGVMGLSSKFIEVKLETMPIIYKAQNVLLAFWGDELAAAAEVTSEPVYGNPTAHELPPVCQGDGTGNQSKREKRSYDMVDNENDGQQTIPEPKRHHGIEAASAPVYENATAYELPPHCQGNGTGAGAGTGTSSLSAAIQVVENESSISVVDNTRTSTKASGNQSNCKKRGCDMVDNENDGPQTMPEPKRHHGIEEDESWWGELKPLGEPLEADYW</sequence>
<dbReference type="VEuPathDB" id="FungiDB:C8Q69DRAFT_443499"/>
<feature type="compositionally biased region" description="Polar residues" evidence="1">
    <location>
        <begin position="344"/>
        <end position="354"/>
    </location>
</feature>
<keyword evidence="3" id="KW-1185">Reference proteome</keyword>
<dbReference type="AlphaFoldDB" id="A0A443HZ25"/>
<dbReference type="RefSeq" id="XP_028486740.1">
    <property type="nucleotide sequence ID" value="XM_028628917.1"/>
</dbReference>
<feature type="region of interest" description="Disordered" evidence="1">
    <location>
        <begin position="344"/>
        <end position="404"/>
    </location>
</feature>
<organism evidence="2 3">
    <name type="scientific">Byssochlamys spectabilis</name>
    <name type="common">Paecilomyces variotii</name>
    <dbReference type="NCBI Taxonomy" id="264951"/>
    <lineage>
        <taxon>Eukaryota</taxon>
        <taxon>Fungi</taxon>
        <taxon>Dikarya</taxon>
        <taxon>Ascomycota</taxon>
        <taxon>Pezizomycotina</taxon>
        <taxon>Eurotiomycetes</taxon>
        <taxon>Eurotiomycetidae</taxon>
        <taxon>Eurotiales</taxon>
        <taxon>Thermoascaceae</taxon>
        <taxon>Paecilomyces</taxon>
    </lineage>
</organism>
<proteinExistence type="predicted"/>